<evidence type="ECO:0000313" key="3">
    <source>
        <dbReference type="Proteomes" id="UP000076727"/>
    </source>
</evidence>
<feature type="compositionally biased region" description="Basic residues" evidence="1">
    <location>
        <begin position="55"/>
        <end position="69"/>
    </location>
</feature>
<protein>
    <submittedName>
        <fullName evidence="2">Uncharacterized protein</fullName>
    </submittedName>
</protein>
<keyword evidence="3" id="KW-1185">Reference proteome</keyword>
<dbReference type="OrthoDB" id="2802887at2759"/>
<feature type="region of interest" description="Disordered" evidence="1">
    <location>
        <begin position="21"/>
        <end position="69"/>
    </location>
</feature>
<name>A0A165SYH8_9APHY</name>
<proteinExistence type="predicted"/>
<sequence length="186" mass="20964">MEGDDELDQLEDEVTDLDHVYQPFDKDIPRDIQSPPAVSTKSMVDPRPEPASIRSRPHSRAKHSIPTPHKSRVMRSLNSLGTKLAAEWAEAIDNYVDVLSQSAAKANAPKAKKLLLKAKWAMGNMYEARCNIRTDIVADSGAAAAVTRFSDLRTHADWSRDAIALWERAVEIAECWRKRFIPEDER</sequence>
<dbReference type="Proteomes" id="UP000076727">
    <property type="component" value="Unassembled WGS sequence"/>
</dbReference>
<organism evidence="2 3">
    <name type="scientific">Daedalea quercina L-15889</name>
    <dbReference type="NCBI Taxonomy" id="1314783"/>
    <lineage>
        <taxon>Eukaryota</taxon>
        <taxon>Fungi</taxon>
        <taxon>Dikarya</taxon>
        <taxon>Basidiomycota</taxon>
        <taxon>Agaricomycotina</taxon>
        <taxon>Agaricomycetes</taxon>
        <taxon>Polyporales</taxon>
        <taxon>Fomitopsis</taxon>
    </lineage>
</organism>
<dbReference type="EMBL" id="KV429040">
    <property type="protein sequence ID" value="KZT72673.1"/>
    <property type="molecule type" value="Genomic_DNA"/>
</dbReference>
<accession>A0A165SYH8</accession>
<feature type="compositionally biased region" description="Basic and acidic residues" evidence="1">
    <location>
        <begin position="21"/>
        <end position="30"/>
    </location>
</feature>
<evidence type="ECO:0000256" key="1">
    <source>
        <dbReference type="SAM" id="MobiDB-lite"/>
    </source>
</evidence>
<dbReference type="AlphaFoldDB" id="A0A165SYH8"/>
<reference evidence="2 3" key="1">
    <citation type="journal article" date="2016" name="Mol. Biol. Evol.">
        <title>Comparative Genomics of Early-Diverging Mushroom-Forming Fungi Provides Insights into the Origins of Lignocellulose Decay Capabilities.</title>
        <authorList>
            <person name="Nagy L.G."/>
            <person name="Riley R."/>
            <person name="Tritt A."/>
            <person name="Adam C."/>
            <person name="Daum C."/>
            <person name="Floudas D."/>
            <person name="Sun H."/>
            <person name="Yadav J.S."/>
            <person name="Pangilinan J."/>
            <person name="Larsson K.H."/>
            <person name="Matsuura K."/>
            <person name="Barry K."/>
            <person name="Labutti K."/>
            <person name="Kuo R."/>
            <person name="Ohm R.A."/>
            <person name="Bhattacharya S.S."/>
            <person name="Shirouzu T."/>
            <person name="Yoshinaga Y."/>
            <person name="Martin F.M."/>
            <person name="Grigoriev I.V."/>
            <person name="Hibbett D.S."/>
        </authorList>
    </citation>
    <scope>NUCLEOTIDE SEQUENCE [LARGE SCALE GENOMIC DNA]</scope>
    <source>
        <strain evidence="2 3">L-15889</strain>
    </source>
</reference>
<gene>
    <name evidence="2" type="ORF">DAEQUDRAFT_762941</name>
</gene>
<evidence type="ECO:0000313" key="2">
    <source>
        <dbReference type="EMBL" id="KZT72673.1"/>
    </source>
</evidence>